<accession>A0AAV7TKM6</accession>
<dbReference type="InterPro" id="IPR018061">
    <property type="entry name" value="Retropepsins"/>
</dbReference>
<dbReference type="PROSITE" id="PS00141">
    <property type="entry name" value="ASP_PROTEASE"/>
    <property type="match status" value="1"/>
</dbReference>
<dbReference type="Gene3D" id="2.40.70.10">
    <property type="entry name" value="Acid Proteases"/>
    <property type="match status" value="1"/>
</dbReference>
<dbReference type="PANTHER" id="PTHR33064:SF37">
    <property type="entry name" value="RIBONUCLEASE H"/>
    <property type="match status" value="1"/>
</dbReference>
<keyword evidence="4" id="KW-0862">Zinc</keyword>
<dbReference type="Gene3D" id="3.30.70.270">
    <property type="match status" value="1"/>
</dbReference>
<dbReference type="Pfam" id="PF00098">
    <property type="entry name" value="zf-CCHC"/>
    <property type="match status" value="1"/>
</dbReference>
<name>A0AAV7TKM6_PLEWA</name>
<dbReference type="InterPro" id="IPR043128">
    <property type="entry name" value="Rev_trsase/Diguanyl_cyclase"/>
</dbReference>
<dbReference type="EMBL" id="JANPWB010000006">
    <property type="protein sequence ID" value="KAJ1176983.1"/>
    <property type="molecule type" value="Genomic_DNA"/>
</dbReference>
<dbReference type="PROSITE" id="PS50175">
    <property type="entry name" value="ASP_PROT_RETROV"/>
    <property type="match status" value="1"/>
</dbReference>
<evidence type="ECO:0000256" key="1">
    <source>
        <dbReference type="ARBA" id="ARBA00010879"/>
    </source>
</evidence>
<feature type="domain" description="Peptidase A2" evidence="6">
    <location>
        <begin position="180"/>
        <end position="254"/>
    </location>
</feature>
<keyword evidence="9" id="KW-1185">Reference proteome</keyword>
<dbReference type="SUPFAM" id="SSF50630">
    <property type="entry name" value="Acid proteases"/>
    <property type="match status" value="1"/>
</dbReference>
<dbReference type="SUPFAM" id="SSF56672">
    <property type="entry name" value="DNA/RNA polymerases"/>
    <property type="match status" value="1"/>
</dbReference>
<dbReference type="InterPro" id="IPR000477">
    <property type="entry name" value="RT_dom"/>
</dbReference>
<evidence type="ECO:0000256" key="3">
    <source>
        <dbReference type="ARBA" id="ARBA00022801"/>
    </source>
</evidence>
<dbReference type="PANTHER" id="PTHR33064">
    <property type="entry name" value="POL PROTEIN"/>
    <property type="match status" value="1"/>
</dbReference>
<evidence type="ECO:0000256" key="4">
    <source>
        <dbReference type="PROSITE-ProRule" id="PRU00047"/>
    </source>
</evidence>
<keyword evidence="4" id="KW-0863">Zinc-finger</keyword>
<dbReference type="InterPro" id="IPR051320">
    <property type="entry name" value="Viral_Replic_Matur_Polypro"/>
</dbReference>
<dbReference type="Pfam" id="PF00078">
    <property type="entry name" value="RVT_1"/>
    <property type="match status" value="1"/>
</dbReference>
<dbReference type="PROSITE" id="PS50878">
    <property type="entry name" value="RT_POL"/>
    <property type="match status" value="1"/>
</dbReference>
<evidence type="ECO:0000313" key="9">
    <source>
        <dbReference type="Proteomes" id="UP001066276"/>
    </source>
</evidence>
<dbReference type="InterPro" id="IPR036875">
    <property type="entry name" value="Znf_CCHC_sf"/>
</dbReference>
<dbReference type="Gene3D" id="3.10.10.10">
    <property type="entry name" value="HIV Type 1 Reverse Transcriptase, subunit A, domain 1"/>
    <property type="match status" value="1"/>
</dbReference>
<sequence length="531" mass="59846">MTLVVQNDMQGMKKMLQCHLCGNVGHWKRECPLMAQDGAVQQGDVSTFQTVKVPRMKGFIPNVQKQGQNFLLVQQMDVPRAQLTQLQPIQQQVPTVPRQKMQIPQAPKEEQQVMLAQQVTGQRQDNSNNTVHQFPFYSEDEINEEWMSDRSDEGACMLAASLEVDQRGPFVKGKVIGYKVSFLVDTGATRSTVRSMEVQNLPLSGRTVQVVGVENRQLTNTITEPVQVEIGNYQGLHRFVVCDSSPVSLLGRDLLSKTRCSINCSDTGIEVQTNSDDKEEQVTEIMVNRANEEYPLIEFFPMFIVKELHADLQGTVKEEVWDLTGKEVGLIKGVEPIKINLKPNAVFPQFPQYNMPQAVLMKEAQIIGDFLKQGVLKEVLISPCNSPIMGLKKPCGKVRVVQDLRKVNNLVVKCCPVVPNPAVIQFQIPCDAECFLVVDLSQAFFSVPLHDHSQFLFSFKFLDRVYSWCRLPQGSTKSPSLFNQILEKNLESLELPYQSTLVEYIDDLLIASRTRDECKHDSIAPFGGIWT</sequence>
<protein>
    <recommendedName>
        <fullName evidence="2">ribonuclease H</fullName>
        <ecNumber evidence="2">3.1.26.4</ecNumber>
    </recommendedName>
</protein>
<reference evidence="8" key="1">
    <citation type="journal article" date="2022" name="bioRxiv">
        <title>Sequencing and chromosome-scale assembly of the giantPleurodeles waltlgenome.</title>
        <authorList>
            <person name="Brown T."/>
            <person name="Elewa A."/>
            <person name="Iarovenko S."/>
            <person name="Subramanian E."/>
            <person name="Araus A.J."/>
            <person name="Petzold A."/>
            <person name="Susuki M."/>
            <person name="Suzuki K.-i.T."/>
            <person name="Hayashi T."/>
            <person name="Toyoda A."/>
            <person name="Oliveira C."/>
            <person name="Osipova E."/>
            <person name="Leigh N.D."/>
            <person name="Simon A."/>
            <person name="Yun M.H."/>
        </authorList>
    </citation>
    <scope>NUCLEOTIDE SEQUENCE</scope>
    <source>
        <strain evidence="8">20211129_DDA</strain>
        <tissue evidence="8">Liver</tissue>
    </source>
</reference>
<evidence type="ECO:0000313" key="8">
    <source>
        <dbReference type="EMBL" id="KAJ1176983.1"/>
    </source>
</evidence>
<dbReference type="Proteomes" id="UP001066276">
    <property type="component" value="Chromosome 3_2"/>
</dbReference>
<feature type="domain" description="Reverse transcriptase" evidence="7">
    <location>
        <begin position="372"/>
        <end position="531"/>
    </location>
</feature>
<organism evidence="8 9">
    <name type="scientific">Pleurodeles waltl</name>
    <name type="common">Iberian ribbed newt</name>
    <dbReference type="NCBI Taxonomy" id="8319"/>
    <lineage>
        <taxon>Eukaryota</taxon>
        <taxon>Metazoa</taxon>
        <taxon>Chordata</taxon>
        <taxon>Craniata</taxon>
        <taxon>Vertebrata</taxon>
        <taxon>Euteleostomi</taxon>
        <taxon>Amphibia</taxon>
        <taxon>Batrachia</taxon>
        <taxon>Caudata</taxon>
        <taxon>Salamandroidea</taxon>
        <taxon>Salamandridae</taxon>
        <taxon>Pleurodelinae</taxon>
        <taxon>Pleurodeles</taxon>
    </lineage>
</organism>
<dbReference type="InterPro" id="IPR001995">
    <property type="entry name" value="Peptidase_A2_cat"/>
</dbReference>
<dbReference type="GO" id="GO:0008270">
    <property type="term" value="F:zinc ion binding"/>
    <property type="evidence" value="ECO:0007669"/>
    <property type="project" value="UniProtKB-KW"/>
</dbReference>
<dbReference type="GO" id="GO:0006508">
    <property type="term" value="P:proteolysis"/>
    <property type="evidence" value="ECO:0007669"/>
    <property type="project" value="InterPro"/>
</dbReference>
<dbReference type="GO" id="GO:0004523">
    <property type="term" value="F:RNA-DNA hybrid ribonuclease activity"/>
    <property type="evidence" value="ECO:0007669"/>
    <property type="project" value="UniProtKB-EC"/>
</dbReference>
<dbReference type="SMART" id="SM00343">
    <property type="entry name" value="ZnF_C2HC"/>
    <property type="match status" value="1"/>
</dbReference>
<dbReference type="Gene3D" id="4.10.60.10">
    <property type="entry name" value="Zinc finger, CCHC-type"/>
    <property type="match status" value="1"/>
</dbReference>
<dbReference type="SUPFAM" id="SSF57756">
    <property type="entry name" value="Retrovirus zinc finger-like domains"/>
    <property type="match status" value="1"/>
</dbReference>
<keyword evidence="3" id="KW-0378">Hydrolase</keyword>
<proteinExistence type="inferred from homology"/>
<evidence type="ECO:0000259" key="6">
    <source>
        <dbReference type="PROSITE" id="PS50175"/>
    </source>
</evidence>
<dbReference type="InterPro" id="IPR001878">
    <property type="entry name" value="Znf_CCHC"/>
</dbReference>
<keyword evidence="4" id="KW-0479">Metal-binding</keyword>
<dbReference type="GO" id="GO:0003676">
    <property type="term" value="F:nucleic acid binding"/>
    <property type="evidence" value="ECO:0007669"/>
    <property type="project" value="InterPro"/>
</dbReference>
<dbReference type="PROSITE" id="PS50158">
    <property type="entry name" value="ZF_CCHC"/>
    <property type="match status" value="1"/>
</dbReference>
<dbReference type="EC" id="3.1.26.4" evidence="2"/>
<dbReference type="GO" id="GO:0004190">
    <property type="term" value="F:aspartic-type endopeptidase activity"/>
    <property type="evidence" value="ECO:0007669"/>
    <property type="project" value="InterPro"/>
</dbReference>
<dbReference type="InterPro" id="IPR001969">
    <property type="entry name" value="Aspartic_peptidase_AS"/>
</dbReference>
<comment type="similarity">
    <text evidence="1">Belongs to the beta type-B retroviral polymerase family. HERV class-II K(HML-2) pol subfamily.</text>
</comment>
<feature type="domain" description="CCHC-type" evidence="5">
    <location>
        <begin position="18"/>
        <end position="32"/>
    </location>
</feature>
<comment type="caution">
    <text evidence="8">The sequence shown here is derived from an EMBL/GenBank/DDBJ whole genome shotgun (WGS) entry which is preliminary data.</text>
</comment>
<dbReference type="AlphaFoldDB" id="A0AAV7TKM6"/>
<evidence type="ECO:0000259" key="7">
    <source>
        <dbReference type="PROSITE" id="PS50878"/>
    </source>
</evidence>
<dbReference type="Pfam" id="PF00077">
    <property type="entry name" value="RVP"/>
    <property type="match status" value="1"/>
</dbReference>
<gene>
    <name evidence="8" type="ORF">NDU88_002250</name>
</gene>
<evidence type="ECO:0000256" key="2">
    <source>
        <dbReference type="ARBA" id="ARBA00012180"/>
    </source>
</evidence>
<evidence type="ECO:0000259" key="5">
    <source>
        <dbReference type="PROSITE" id="PS50158"/>
    </source>
</evidence>
<dbReference type="InterPro" id="IPR021109">
    <property type="entry name" value="Peptidase_aspartic_dom_sf"/>
</dbReference>
<dbReference type="InterPro" id="IPR043502">
    <property type="entry name" value="DNA/RNA_pol_sf"/>
</dbReference>